<feature type="transmembrane region" description="Helical" evidence="12">
    <location>
        <begin position="276"/>
        <end position="295"/>
    </location>
</feature>
<evidence type="ECO:0000256" key="5">
    <source>
        <dbReference type="ARBA" id="ARBA00022989"/>
    </source>
</evidence>
<gene>
    <name evidence="13" type="ORF">GCM10009810_10580</name>
</gene>
<keyword evidence="7" id="KW-0408">Iron</keyword>
<feature type="transmembrane region" description="Helical" evidence="12">
    <location>
        <begin position="105"/>
        <end position="124"/>
    </location>
</feature>
<comment type="caution">
    <text evidence="13">The sequence shown here is derived from an EMBL/GenBank/DDBJ whole genome shotgun (WGS) entry which is preliminary data.</text>
</comment>
<evidence type="ECO:0000256" key="6">
    <source>
        <dbReference type="ARBA" id="ARBA00023002"/>
    </source>
</evidence>
<dbReference type="Proteomes" id="UP001501475">
    <property type="component" value="Unassembled WGS sequence"/>
</dbReference>
<evidence type="ECO:0000256" key="4">
    <source>
        <dbReference type="ARBA" id="ARBA00022723"/>
    </source>
</evidence>
<evidence type="ECO:0000256" key="1">
    <source>
        <dbReference type="ARBA" id="ARBA00004141"/>
    </source>
</evidence>
<accession>A0ABP4WDS6</accession>
<keyword evidence="9 12" id="KW-0472">Membrane</keyword>
<reference evidence="14" key="1">
    <citation type="journal article" date="2019" name="Int. J. Syst. Evol. Microbiol.">
        <title>The Global Catalogue of Microorganisms (GCM) 10K type strain sequencing project: providing services to taxonomists for standard genome sequencing and annotation.</title>
        <authorList>
            <consortium name="The Broad Institute Genomics Platform"/>
            <consortium name="The Broad Institute Genome Sequencing Center for Infectious Disease"/>
            <person name="Wu L."/>
            <person name="Ma J."/>
        </authorList>
    </citation>
    <scope>NUCLEOTIDE SEQUENCE [LARGE SCALE GENOMIC DNA]</scope>
    <source>
        <strain evidence="14">JCM 15591</strain>
    </source>
</reference>
<evidence type="ECO:0000256" key="10">
    <source>
        <dbReference type="ARBA" id="ARBA00023157"/>
    </source>
</evidence>
<evidence type="ECO:0000256" key="3">
    <source>
        <dbReference type="ARBA" id="ARBA00022692"/>
    </source>
</evidence>
<dbReference type="InterPro" id="IPR050450">
    <property type="entry name" value="COX15/CtaA_HemeA_synthase"/>
</dbReference>
<feature type="transmembrane region" description="Helical" evidence="12">
    <location>
        <begin position="202"/>
        <end position="222"/>
    </location>
</feature>
<keyword evidence="4" id="KW-0479">Metal-binding</keyword>
<keyword evidence="3 12" id="KW-0812">Transmembrane</keyword>
<feature type="transmembrane region" description="Helical" evidence="12">
    <location>
        <begin position="163"/>
        <end position="181"/>
    </location>
</feature>
<protein>
    <submittedName>
        <fullName evidence="13">COX15/CtaA family protein</fullName>
    </submittedName>
</protein>
<keyword evidence="8" id="KW-0350">Heme biosynthesis</keyword>
<evidence type="ECO:0000256" key="12">
    <source>
        <dbReference type="SAM" id="Phobius"/>
    </source>
</evidence>
<organism evidence="13 14">
    <name type="scientific">Nostocoides vanveenii</name>
    <dbReference type="NCBI Taxonomy" id="330835"/>
    <lineage>
        <taxon>Bacteria</taxon>
        <taxon>Bacillati</taxon>
        <taxon>Actinomycetota</taxon>
        <taxon>Actinomycetes</taxon>
        <taxon>Micrococcales</taxon>
        <taxon>Intrasporangiaceae</taxon>
        <taxon>Nostocoides</taxon>
    </lineage>
</organism>
<comment type="pathway">
    <text evidence="11">Porphyrin-containing compound metabolism.</text>
</comment>
<proteinExistence type="predicted"/>
<dbReference type="PANTHER" id="PTHR35457:SF1">
    <property type="entry name" value="HEME A SYNTHASE"/>
    <property type="match status" value="1"/>
</dbReference>
<evidence type="ECO:0000256" key="11">
    <source>
        <dbReference type="ARBA" id="ARBA00023444"/>
    </source>
</evidence>
<dbReference type="InterPro" id="IPR003780">
    <property type="entry name" value="COX15/CtaA_fam"/>
</dbReference>
<keyword evidence="10" id="KW-1015">Disulfide bond</keyword>
<dbReference type="EMBL" id="BAAAPN010000028">
    <property type="protein sequence ID" value="GAA1752403.1"/>
    <property type="molecule type" value="Genomic_DNA"/>
</dbReference>
<evidence type="ECO:0000313" key="14">
    <source>
        <dbReference type="Proteomes" id="UP001501475"/>
    </source>
</evidence>
<evidence type="ECO:0000256" key="7">
    <source>
        <dbReference type="ARBA" id="ARBA00023004"/>
    </source>
</evidence>
<dbReference type="Pfam" id="PF02628">
    <property type="entry name" value="COX15-CtaA"/>
    <property type="match status" value="1"/>
</dbReference>
<evidence type="ECO:0000313" key="13">
    <source>
        <dbReference type="EMBL" id="GAA1752403.1"/>
    </source>
</evidence>
<dbReference type="PANTHER" id="PTHR35457">
    <property type="entry name" value="HEME A SYNTHASE"/>
    <property type="match status" value="1"/>
</dbReference>
<feature type="transmembrane region" description="Helical" evidence="12">
    <location>
        <begin position="242"/>
        <end position="264"/>
    </location>
</feature>
<keyword evidence="14" id="KW-1185">Reference proteome</keyword>
<sequence>MSHRTPLPAQWPSAARVSLIAVTTLGQAAPPTTRTDRATTHPWLRPILLANLVVEVLIVVTGGLVRLTGSGLGCPSWPQCVPGSYVPVEHQAQGFHKYIEFGNRTLTGLVSIAAIAALVAVWRWSDRRRALVLPAGLVLGGVAVQAVLGGITVRTGLNPATVAAHFLVSMTLVAAAASAYAESALPGGPRVPSVPAIVRTTAYATIALGAVVLALGTIVTGSGPHSGDADEPARFGFDPRTISWLHADAVMLFTGLVVAMVLATHLRSTSSRPRDAWRSVLLITLAQGVVGYAQYLTKLPVALVLIHMLLATLLVIGLTYGAYSLTEPGNQSD</sequence>
<keyword evidence="5 12" id="KW-1133">Transmembrane helix</keyword>
<comment type="subcellular location">
    <subcellularLocation>
        <location evidence="1">Membrane</location>
        <topology evidence="1">Multi-pass membrane protein</topology>
    </subcellularLocation>
</comment>
<feature type="transmembrane region" description="Helical" evidence="12">
    <location>
        <begin position="47"/>
        <end position="67"/>
    </location>
</feature>
<evidence type="ECO:0000256" key="8">
    <source>
        <dbReference type="ARBA" id="ARBA00023133"/>
    </source>
</evidence>
<feature type="transmembrane region" description="Helical" evidence="12">
    <location>
        <begin position="131"/>
        <end position="151"/>
    </location>
</feature>
<feature type="transmembrane region" description="Helical" evidence="12">
    <location>
        <begin position="301"/>
        <end position="323"/>
    </location>
</feature>
<evidence type="ECO:0000256" key="2">
    <source>
        <dbReference type="ARBA" id="ARBA00022475"/>
    </source>
</evidence>
<name>A0ABP4WDS6_9MICO</name>
<keyword evidence="2" id="KW-1003">Cell membrane</keyword>
<evidence type="ECO:0000256" key="9">
    <source>
        <dbReference type="ARBA" id="ARBA00023136"/>
    </source>
</evidence>
<keyword evidence="6" id="KW-0560">Oxidoreductase</keyword>